<keyword evidence="1" id="KW-1133">Transmembrane helix</keyword>
<keyword evidence="3" id="KW-1185">Reference proteome</keyword>
<evidence type="ECO:0000256" key="1">
    <source>
        <dbReference type="SAM" id="Phobius"/>
    </source>
</evidence>
<keyword evidence="1" id="KW-0472">Membrane</keyword>
<gene>
    <name evidence="2" type="ORF">ACFP56_14330</name>
</gene>
<feature type="transmembrane region" description="Helical" evidence="1">
    <location>
        <begin position="12"/>
        <end position="31"/>
    </location>
</feature>
<dbReference type="Proteomes" id="UP001596233">
    <property type="component" value="Unassembled WGS sequence"/>
</dbReference>
<sequence length="239" mass="26744">MDQGFIAFDALHVSWLLAIAIGVAAVTYGYVKALESARAWIKRVLAYSILLAEGVKLLVVWQLGKPLLFYIPIHLCGLAIVLLMLHAYRPFALVNEILFSLTLPGALIALLFPGWTDETAMGFLHIHSFVYHGIITAYPIMLLASGELKPQARQLWKVGLFLLVVIPLTYQFNAAVGTNYMFLNRPIANSPLMLIYETFGERGYIWGLVLVAAIMWVILYGGYAMVRAAYKHRRKLSNS</sequence>
<comment type="caution">
    <text evidence="2">The sequence shown here is derived from an EMBL/GenBank/DDBJ whole genome shotgun (WGS) entry which is preliminary data.</text>
</comment>
<name>A0ABW1V4W0_9BACL</name>
<keyword evidence="1" id="KW-0812">Transmembrane</keyword>
<proteinExistence type="predicted"/>
<feature type="transmembrane region" description="Helical" evidence="1">
    <location>
        <begin position="43"/>
        <end position="61"/>
    </location>
</feature>
<evidence type="ECO:0000313" key="3">
    <source>
        <dbReference type="Proteomes" id="UP001596233"/>
    </source>
</evidence>
<protein>
    <submittedName>
        <fullName evidence="2">YwaF family protein</fullName>
    </submittedName>
</protein>
<feature type="transmembrane region" description="Helical" evidence="1">
    <location>
        <begin position="97"/>
        <end position="116"/>
    </location>
</feature>
<dbReference type="RefSeq" id="WP_379235646.1">
    <property type="nucleotide sequence ID" value="NZ_JBHSTE010000004.1"/>
</dbReference>
<dbReference type="EMBL" id="JBHSTE010000004">
    <property type="protein sequence ID" value="MFC6333802.1"/>
    <property type="molecule type" value="Genomic_DNA"/>
</dbReference>
<reference evidence="3" key="1">
    <citation type="journal article" date="2019" name="Int. J. Syst. Evol. Microbiol.">
        <title>The Global Catalogue of Microorganisms (GCM) 10K type strain sequencing project: providing services to taxonomists for standard genome sequencing and annotation.</title>
        <authorList>
            <consortium name="The Broad Institute Genomics Platform"/>
            <consortium name="The Broad Institute Genome Sequencing Center for Infectious Disease"/>
            <person name="Wu L."/>
            <person name="Ma J."/>
        </authorList>
    </citation>
    <scope>NUCLEOTIDE SEQUENCE [LARGE SCALE GENOMIC DNA]</scope>
    <source>
        <strain evidence="3">PCU 280</strain>
    </source>
</reference>
<dbReference type="Pfam" id="PF14808">
    <property type="entry name" value="TMEM164"/>
    <property type="match status" value="1"/>
</dbReference>
<feature type="transmembrane region" description="Helical" evidence="1">
    <location>
        <begin position="158"/>
        <end position="183"/>
    </location>
</feature>
<evidence type="ECO:0000313" key="2">
    <source>
        <dbReference type="EMBL" id="MFC6333802.1"/>
    </source>
</evidence>
<feature type="transmembrane region" description="Helical" evidence="1">
    <location>
        <begin position="67"/>
        <end position="85"/>
    </location>
</feature>
<organism evidence="2 3">
    <name type="scientific">Paenibacillus septentrionalis</name>
    <dbReference type="NCBI Taxonomy" id="429342"/>
    <lineage>
        <taxon>Bacteria</taxon>
        <taxon>Bacillati</taxon>
        <taxon>Bacillota</taxon>
        <taxon>Bacilli</taxon>
        <taxon>Bacillales</taxon>
        <taxon>Paenibacillaceae</taxon>
        <taxon>Paenibacillus</taxon>
    </lineage>
</organism>
<feature type="transmembrane region" description="Helical" evidence="1">
    <location>
        <begin position="128"/>
        <end position="146"/>
    </location>
</feature>
<feature type="transmembrane region" description="Helical" evidence="1">
    <location>
        <begin position="203"/>
        <end position="226"/>
    </location>
</feature>
<accession>A0ABW1V4W0</accession>